<dbReference type="GO" id="GO:0000902">
    <property type="term" value="P:cell morphogenesis"/>
    <property type="evidence" value="ECO:0007669"/>
    <property type="project" value="TreeGrafter"/>
</dbReference>
<dbReference type="Proteomes" id="UP001066276">
    <property type="component" value="Chromosome 12"/>
</dbReference>
<dbReference type="SUPFAM" id="SSF49313">
    <property type="entry name" value="Cadherin-like"/>
    <property type="match status" value="6"/>
</dbReference>
<keyword evidence="5 16" id="KW-0732">Signal</keyword>
<dbReference type="GO" id="GO:0045296">
    <property type="term" value="F:cadherin binding"/>
    <property type="evidence" value="ECO:0007669"/>
    <property type="project" value="TreeGrafter"/>
</dbReference>
<dbReference type="InterPro" id="IPR014868">
    <property type="entry name" value="Cadherin_pro_dom"/>
</dbReference>
<comment type="subcellular location">
    <subcellularLocation>
        <location evidence="1 13">Cell membrane</location>
        <topology evidence="1 13">Single-pass type I membrane protein</topology>
    </subcellularLocation>
</comment>
<feature type="chain" id="PRO_5043619560" description="Cadherin domain-containing protein" evidence="16">
    <location>
        <begin position="24"/>
        <end position="877"/>
    </location>
</feature>
<proteinExistence type="predicted"/>
<dbReference type="GO" id="GO:0005509">
    <property type="term" value="F:calcium ion binding"/>
    <property type="evidence" value="ECO:0007669"/>
    <property type="project" value="UniProtKB-UniRule"/>
</dbReference>
<dbReference type="GO" id="GO:0005737">
    <property type="term" value="C:cytoplasm"/>
    <property type="evidence" value="ECO:0007669"/>
    <property type="project" value="TreeGrafter"/>
</dbReference>
<evidence type="ECO:0000256" key="8">
    <source>
        <dbReference type="ARBA" id="ARBA00022889"/>
    </source>
</evidence>
<keyword evidence="19" id="KW-1185">Reference proteome</keyword>
<keyword evidence="9 15" id="KW-1133">Transmembrane helix</keyword>
<dbReference type="PROSITE" id="PS00232">
    <property type="entry name" value="CADHERIN_1"/>
    <property type="match status" value="2"/>
</dbReference>
<dbReference type="PROSITE" id="PS50268">
    <property type="entry name" value="CADHERIN_2"/>
    <property type="match status" value="4"/>
</dbReference>
<dbReference type="FunFam" id="2.60.40.60:FF:000191">
    <property type="entry name" value="Cadherin 1"/>
    <property type="match status" value="1"/>
</dbReference>
<evidence type="ECO:0000256" key="13">
    <source>
        <dbReference type="RuleBase" id="RU003318"/>
    </source>
</evidence>
<keyword evidence="6" id="KW-0677">Repeat</keyword>
<dbReference type="Gene3D" id="4.10.900.10">
    <property type="entry name" value="TCF3-CBD (Catenin binding domain)"/>
    <property type="match status" value="1"/>
</dbReference>
<dbReference type="FunFam" id="4.10.900.10:FF:000001">
    <property type="entry name" value="Cadherin 2"/>
    <property type="match status" value="1"/>
</dbReference>
<organism evidence="18 19">
    <name type="scientific">Pleurodeles waltl</name>
    <name type="common">Iberian ribbed newt</name>
    <dbReference type="NCBI Taxonomy" id="8319"/>
    <lineage>
        <taxon>Eukaryota</taxon>
        <taxon>Metazoa</taxon>
        <taxon>Chordata</taxon>
        <taxon>Craniata</taxon>
        <taxon>Vertebrata</taxon>
        <taxon>Euteleostomi</taxon>
        <taxon>Amphibia</taxon>
        <taxon>Batrachia</taxon>
        <taxon>Caudata</taxon>
        <taxon>Salamandroidea</taxon>
        <taxon>Salamandridae</taxon>
        <taxon>Pleurodelinae</taxon>
        <taxon>Pleurodeles</taxon>
    </lineage>
</organism>
<dbReference type="InterPro" id="IPR015919">
    <property type="entry name" value="Cadherin-like_sf"/>
</dbReference>
<evidence type="ECO:0000256" key="1">
    <source>
        <dbReference type="ARBA" id="ARBA00004251"/>
    </source>
</evidence>
<evidence type="ECO:0000256" key="12">
    <source>
        <dbReference type="PROSITE-ProRule" id="PRU00043"/>
    </source>
</evidence>
<dbReference type="SMART" id="SM00112">
    <property type="entry name" value="CA"/>
    <property type="match status" value="4"/>
</dbReference>
<feature type="domain" description="Cadherin" evidence="17">
    <location>
        <begin position="486"/>
        <end position="598"/>
    </location>
</feature>
<dbReference type="InterPro" id="IPR039808">
    <property type="entry name" value="Cadherin"/>
</dbReference>
<comment type="caution">
    <text evidence="18">The sequence shown here is derived from an EMBL/GenBank/DDBJ whole genome shotgun (WGS) entry which is preliminary data.</text>
</comment>
<dbReference type="GO" id="GO:0016339">
    <property type="term" value="P:calcium-dependent cell-cell adhesion via plasma membrane cell adhesion molecules"/>
    <property type="evidence" value="ECO:0007669"/>
    <property type="project" value="TreeGrafter"/>
</dbReference>
<dbReference type="FunFam" id="2.60.40.60:FF:000027">
    <property type="entry name" value="Cadherin 2"/>
    <property type="match status" value="1"/>
</dbReference>
<dbReference type="Pfam" id="PF01049">
    <property type="entry name" value="CADH_Y-type_LIR"/>
    <property type="match status" value="1"/>
</dbReference>
<dbReference type="PRINTS" id="PR00205">
    <property type="entry name" value="CADHERIN"/>
</dbReference>
<dbReference type="InterPro" id="IPR002126">
    <property type="entry name" value="Cadherin-like_dom"/>
</dbReference>
<evidence type="ECO:0000256" key="3">
    <source>
        <dbReference type="ARBA" id="ARBA00022692"/>
    </source>
</evidence>
<comment type="function">
    <text evidence="14">Cadherins are calcium-dependent cell adhesion proteins.</text>
</comment>
<dbReference type="InterPro" id="IPR020894">
    <property type="entry name" value="Cadherin_CS"/>
</dbReference>
<keyword evidence="11" id="KW-0325">Glycoprotein</keyword>
<keyword evidence="8 13" id="KW-0130">Cell adhesion</keyword>
<dbReference type="Gene3D" id="2.60.40.60">
    <property type="entry name" value="Cadherins"/>
    <property type="match status" value="6"/>
</dbReference>
<name>A0AAV7L5D8_PLEWA</name>
<dbReference type="FunFam" id="2.60.40.60:FF:000022">
    <property type="entry name" value="Cadherin 2"/>
    <property type="match status" value="1"/>
</dbReference>
<dbReference type="CDD" id="cd00031">
    <property type="entry name" value="CA_like"/>
    <property type="match status" value="1"/>
</dbReference>
<dbReference type="PANTHER" id="PTHR24027:SF444">
    <property type="entry name" value="BLASTOMERE CADHERIN"/>
    <property type="match status" value="1"/>
</dbReference>
<evidence type="ECO:0000313" key="18">
    <source>
        <dbReference type="EMBL" id="KAJ1083818.1"/>
    </source>
</evidence>
<evidence type="ECO:0000259" key="17">
    <source>
        <dbReference type="PROSITE" id="PS50268"/>
    </source>
</evidence>
<keyword evidence="2" id="KW-1003">Cell membrane</keyword>
<dbReference type="AlphaFoldDB" id="A0AAV7L5D8"/>
<dbReference type="CDD" id="cd11304">
    <property type="entry name" value="Cadherin_repeat"/>
    <property type="match status" value="3"/>
</dbReference>
<feature type="transmembrane region" description="Helical" evidence="15">
    <location>
        <begin position="701"/>
        <end position="727"/>
    </location>
</feature>
<dbReference type="PANTHER" id="PTHR24027">
    <property type="entry name" value="CADHERIN-23"/>
    <property type="match status" value="1"/>
</dbReference>
<evidence type="ECO:0000256" key="6">
    <source>
        <dbReference type="ARBA" id="ARBA00022737"/>
    </source>
</evidence>
<dbReference type="FunFam" id="2.60.40.60:FF:000011">
    <property type="entry name" value="Cadherin 1"/>
    <property type="match status" value="1"/>
</dbReference>
<protein>
    <recommendedName>
        <fullName evidence="17">Cadherin domain-containing protein</fullName>
    </recommendedName>
</protein>
<keyword evidence="10 15" id="KW-0472">Membrane</keyword>
<feature type="signal peptide" evidence="16">
    <location>
        <begin position="1"/>
        <end position="23"/>
    </location>
</feature>
<keyword evidence="4" id="KW-0479">Metal-binding</keyword>
<feature type="domain" description="Cadherin" evidence="17">
    <location>
        <begin position="374"/>
        <end position="485"/>
    </location>
</feature>
<dbReference type="GO" id="GO:0034332">
    <property type="term" value="P:adherens junction organization"/>
    <property type="evidence" value="ECO:0007669"/>
    <property type="project" value="TreeGrafter"/>
</dbReference>
<gene>
    <name evidence="18" type="ORF">NDU88_003973</name>
</gene>
<feature type="domain" description="Cadherin" evidence="17">
    <location>
        <begin position="261"/>
        <end position="373"/>
    </location>
</feature>
<dbReference type="SMART" id="SM01055">
    <property type="entry name" value="Cadherin_pro"/>
    <property type="match status" value="1"/>
</dbReference>
<dbReference type="Pfam" id="PF08758">
    <property type="entry name" value="Cadherin_pro"/>
    <property type="match status" value="1"/>
</dbReference>
<dbReference type="Pfam" id="PF00028">
    <property type="entry name" value="Cadherin"/>
    <property type="match status" value="4"/>
</dbReference>
<accession>A0AAV7L5D8</accession>
<keyword evidence="7 12" id="KW-0106">Calcium</keyword>
<dbReference type="InterPro" id="IPR027397">
    <property type="entry name" value="Catenin-bd_sf"/>
</dbReference>
<dbReference type="GO" id="GO:0044331">
    <property type="term" value="P:cell-cell adhesion mediated by cadherin"/>
    <property type="evidence" value="ECO:0007669"/>
    <property type="project" value="TreeGrafter"/>
</dbReference>
<evidence type="ECO:0000256" key="10">
    <source>
        <dbReference type="ARBA" id="ARBA00023136"/>
    </source>
</evidence>
<dbReference type="GO" id="GO:0008013">
    <property type="term" value="F:beta-catenin binding"/>
    <property type="evidence" value="ECO:0007669"/>
    <property type="project" value="TreeGrafter"/>
</dbReference>
<dbReference type="GO" id="GO:0016342">
    <property type="term" value="C:catenin complex"/>
    <property type="evidence" value="ECO:0007669"/>
    <property type="project" value="TreeGrafter"/>
</dbReference>
<dbReference type="GO" id="GO:0007043">
    <property type="term" value="P:cell-cell junction assembly"/>
    <property type="evidence" value="ECO:0007669"/>
    <property type="project" value="TreeGrafter"/>
</dbReference>
<feature type="domain" description="Cadherin" evidence="17">
    <location>
        <begin position="153"/>
        <end position="260"/>
    </location>
</feature>
<evidence type="ECO:0000256" key="15">
    <source>
        <dbReference type="SAM" id="Phobius"/>
    </source>
</evidence>
<keyword evidence="3 13" id="KW-0812">Transmembrane</keyword>
<dbReference type="GO" id="GO:0016477">
    <property type="term" value="P:cell migration"/>
    <property type="evidence" value="ECO:0007669"/>
    <property type="project" value="TreeGrafter"/>
</dbReference>
<evidence type="ECO:0000256" key="14">
    <source>
        <dbReference type="RuleBase" id="RU004357"/>
    </source>
</evidence>
<dbReference type="InterPro" id="IPR000233">
    <property type="entry name" value="Cadherin_Y-type_LIR"/>
</dbReference>
<evidence type="ECO:0000256" key="11">
    <source>
        <dbReference type="ARBA" id="ARBA00023180"/>
    </source>
</evidence>
<evidence type="ECO:0000313" key="19">
    <source>
        <dbReference type="Proteomes" id="UP001066276"/>
    </source>
</evidence>
<evidence type="ECO:0000256" key="5">
    <source>
        <dbReference type="ARBA" id="ARBA00022729"/>
    </source>
</evidence>
<reference evidence="18" key="1">
    <citation type="journal article" date="2022" name="bioRxiv">
        <title>Sequencing and chromosome-scale assembly of the giantPleurodeles waltlgenome.</title>
        <authorList>
            <person name="Brown T."/>
            <person name="Elewa A."/>
            <person name="Iarovenko S."/>
            <person name="Subramanian E."/>
            <person name="Araus A.J."/>
            <person name="Petzold A."/>
            <person name="Susuki M."/>
            <person name="Suzuki K.-i.T."/>
            <person name="Hayashi T."/>
            <person name="Toyoda A."/>
            <person name="Oliveira C."/>
            <person name="Osipova E."/>
            <person name="Leigh N.D."/>
            <person name="Simon A."/>
            <person name="Yun M.H."/>
        </authorList>
    </citation>
    <scope>NUCLEOTIDE SEQUENCE</scope>
    <source>
        <strain evidence="18">20211129_DDA</strain>
        <tissue evidence="18">Liver</tissue>
    </source>
</reference>
<evidence type="ECO:0000256" key="9">
    <source>
        <dbReference type="ARBA" id="ARBA00022989"/>
    </source>
</evidence>
<dbReference type="FunFam" id="2.60.40.60:FF:000019">
    <property type="entry name" value="Cadherin 2"/>
    <property type="match status" value="1"/>
</dbReference>
<sequence>MAGLHGGCGLLLCLLLQVSRSWCGEAELCQPGFGSEAYIFSVNRRDLEPGRKLGKVSFNDCPERNLGLYSAGDSRFHVRKDGTITVKRRVRLHGQELRFAVHGWDARRMNYSTSVIVKQRHEHRRTHSDIGKQALPVITFPVAQPGLSRKKRDWVIPPISVTENEKGTYPKRLVQIKSSKAKETKVFYSVTGEGADQPPEGFFTCERNTGWLSVTQPLDREKKDQYVLNSHAVSENGMPAEEPMEIIIKVTDQNDNRPVFTESVFRGSVAEMATPGTSVMVISATDLDDSENTNNGIVGYSILNQEPKEPTDHMFTVNKETGVISVIASGLDRERVRMYTLTVQAADMEGEGLTTTGTAEIEIKDINDHAPIFDPKTYVAAVPENEIEFEVQRLTVSDSDEANTKTSNAVYKIVKGNEGGFFKVTTDPATNDGILTTAKGLDFEGKEQHVLYIIAENEVPFVPGVQTSTATVTVNVQDVNEPPFFDPPLLNVEAFEDLKFGQRIATIKAQDPDTKQNQKIGYIMGNDPAKWLDIHPETGILTGKGNLDREDKRFVKNDTYTVEILAVDNGVPRGTGMLTVVLRLLDVNDNGPEPDPRMFTVCTENAEAQMLNIVDLDRPPNTFPFRAELTHESAASWDVHMNEKGTAVLLKPTVDLNEGYYHIYLRLFDNQNKDQLTVVNATACVCSGSTRKCAGKREAGFGLPIILVILGSVLGLLILLLVLLLFLRKKRRVVKEPLLLPEDDTRDNIFYYGEEGGGEEDQDYDLSQLHRGLDARPEILRNDVPTLMPAPQYRPRPADPDEIGNFIDENLKAADNDPTAPPYDSLLVFDYEGSCSEAASLSSLNSSNSDDDQDYNCLNDWGPRFRKLADMYGGEED</sequence>
<dbReference type="GO" id="GO:0007156">
    <property type="term" value="P:homophilic cell adhesion via plasma membrane adhesion molecules"/>
    <property type="evidence" value="ECO:0007669"/>
    <property type="project" value="InterPro"/>
</dbReference>
<dbReference type="EMBL" id="JANPWB010000016">
    <property type="protein sequence ID" value="KAJ1083818.1"/>
    <property type="molecule type" value="Genomic_DNA"/>
</dbReference>
<evidence type="ECO:0000256" key="2">
    <source>
        <dbReference type="ARBA" id="ARBA00022475"/>
    </source>
</evidence>
<evidence type="ECO:0000256" key="7">
    <source>
        <dbReference type="ARBA" id="ARBA00022837"/>
    </source>
</evidence>
<evidence type="ECO:0000256" key="16">
    <source>
        <dbReference type="SAM" id="SignalP"/>
    </source>
</evidence>
<evidence type="ECO:0000256" key="4">
    <source>
        <dbReference type="ARBA" id="ARBA00022723"/>
    </source>
</evidence>
<dbReference type="GO" id="GO:0005912">
    <property type="term" value="C:adherens junction"/>
    <property type="evidence" value="ECO:0007669"/>
    <property type="project" value="TreeGrafter"/>
</dbReference>